<reference evidence="2 3" key="1">
    <citation type="submission" date="2018-11" db="EMBL/GenBank/DDBJ databases">
        <title>Flavobacterium sp. nov., YIM 102701-2 draft genome.</title>
        <authorList>
            <person name="Li G."/>
            <person name="Jiang Y."/>
        </authorList>
    </citation>
    <scope>NUCLEOTIDE SEQUENCE [LARGE SCALE GENOMIC DNA]</scope>
    <source>
        <strain evidence="2 3">YIM 102701-2</strain>
    </source>
</reference>
<sequence length="337" mass="39221">MKKTTILFFFSFLTLFYSTNSDAQSNSRTKKTGTVIKKNGSKINGNVKNFYTSPTFERVDPLINFKALFNRDVTNFFWNGRGGTTDNIKVKPNGAKKFEKIPVEELDRVIISQTTKKGGTRTTEFVALSGENFYGKKKKKVETFLVPSLTKGKVINTYGTIYPVRKLLSFHLFLFELGTPDAVANLMIENKQKNLSLGKGYIEEEKTYSAKKAERRSKRKNNKNFNTVYELFGDCPETKELIDKFYIARIEDKSERKKAAIQYNKTLIKNTKNFKKIIRKDRKKATADLYLELYEFDLLEIIRTYEKNCLAIDEFDPRHEMYKKEFDIINRDKNDTL</sequence>
<proteinExistence type="predicted"/>
<evidence type="ECO:0000313" key="2">
    <source>
        <dbReference type="EMBL" id="RRJ90954.1"/>
    </source>
</evidence>
<keyword evidence="3" id="KW-1185">Reference proteome</keyword>
<protein>
    <submittedName>
        <fullName evidence="2">Uncharacterized protein</fullName>
    </submittedName>
</protein>
<gene>
    <name evidence="2" type="ORF">EG240_07025</name>
</gene>
<feature type="signal peptide" evidence="1">
    <location>
        <begin position="1"/>
        <end position="23"/>
    </location>
</feature>
<evidence type="ECO:0000313" key="3">
    <source>
        <dbReference type="Proteomes" id="UP000275719"/>
    </source>
</evidence>
<dbReference type="Proteomes" id="UP000275719">
    <property type="component" value="Unassembled WGS sequence"/>
</dbReference>
<feature type="chain" id="PRO_5017961971" evidence="1">
    <location>
        <begin position="24"/>
        <end position="337"/>
    </location>
</feature>
<dbReference type="RefSeq" id="WP_125018691.1">
    <property type="nucleotide sequence ID" value="NZ_RQVQ01000013.1"/>
</dbReference>
<keyword evidence="1" id="KW-0732">Signal</keyword>
<evidence type="ECO:0000256" key="1">
    <source>
        <dbReference type="SAM" id="SignalP"/>
    </source>
</evidence>
<dbReference type="AlphaFoldDB" id="A0A3P3W8C7"/>
<accession>A0A3P3W8C7</accession>
<name>A0A3P3W8C7_9FLAO</name>
<organism evidence="2 3">
    <name type="scientific">Paenimyroides tangerinum</name>
    <dbReference type="NCBI Taxonomy" id="2488728"/>
    <lineage>
        <taxon>Bacteria</taxon>
        <taxon>Pseudomonadati</taxon>
        <taxon>Bacteroidota</taxon>
        <taxon>Flavobacteriia</taxon>
        <taxon>Flavobacteriales</taxon>
        <taxon>Flavobacteriaceae</taxon>
        <taxon>Paenimyroides</taxon>
    </lineage>
</organism>
<dbReference type="EMBL" id="RQVQ01000013">
    <property type="protein sequence ID" value="RRJ90954.1"/>
    <property type="molecule type" value="Genomic_DNA"/>
</dbReference>
<comment type="caution">
    <text evidence="2">The sequence shown here is derived from an EMBL/GenBank/DDBJ whole genome shotgun (WGS) entry which is preliminary data.</text>
</comment>